<dbReference type="SUPFAM" id="SSF57501">
    <property type="entry name" value="Cystine-knot cytokines"/>
    <property type="match status" value="1"/>
</dbReference>
<dbReference type="Gene3D" id="2.10.90.10">
    <property type="entry name" value="Cystine-knot cytokines"/>
    <property type="match status" value="1"/>
</dbReference>
<dbReference type="EMBL" id="GECZ01008732">
    <property type="protein sequence ID" value="JAS61037.1"/>
    <property type="molecule type" value="Transcribed_RNA"/>
</dbReference>
<feature type="non-terminal residue" evidence="5">
    <location>
        <position position="257"/>
    </location>
</feature>
<evidence type="ECO:0000259" key="4">
    <source>
        <dbReference type="PROSITE" id="PS51362"/>
    </source>
</evidence>
<dbReference type="PANTHER" id="PTHR11848:SF262">
    <property type="entry name" value="LD29161P"/>
    <property type="match status" value="1"/>
</dbReference>
<evidence type="ECO:0000313" key="5">
    <source>
        <dbReference type="EMBL" id="JAS61037.1"/>
    </source>
</evidence>
<reference evidence="5" key="1">
    <citation type="submission" date="2015-11" db="EMBL/GenBank/DDBJ databases">
        <title>De novo transcriptome assembly of four potential Pierce s Disease insect vectors from Arizona vineyards.</title>
        <authorList>
            <person name="Tassone E.E."/>
        </authorList>
    </citation>
    <scope>NUCLEOTIDE SEQUENCE</scope>
</reference>
<dbReference type="GO" id="GO:0005615">
    <property type="term" value="C:extracellular space"/>
    <property type="evidence" value="ECO:0007669"/>
    <property type="project" value="TreeGrafter"/>
</dbReference>
<evidence type="ECO:0000256" key="3">
    <source>
        <dbReference type="ARBA" id="ARBA00022525"/>
    </source>
</evidence>
<evidence type="ECO:0000256" key="2">
    <source>
        <dbReference type="ARBA" id="ARBA00006656"/>
    </source>
</evidence>
<dbReference type="GO" id="GO:0008083">
    <property type="term" value="F:growth factor activity"/>
    <property type="evidence" value="ECO:0007669"/>
    <property type="project" value="InterPro"/>
</dbReference>
<accession>A0A1B6GF27</accession>
<sequence>HTPFSYPDTGQSDDTSVPPKSIIIFNQVYPKMRHKCIRRQDILFFPISNTTLNYNVQSARLHFRVNGRQPDLTKRRQTGNYLLHVVKGCYRKTDESHNLLNNNKLTSTTVGTAPSSGAGPGGNGGAHGMAISMTLLRVQLELSNWWVEVDITKMVSKWFKNISNNHNANGIRGISVSVFEEEDELEVQNLSDNEDFAYKPYMKLEISSKKKSRSKRSSETQCTEQNPGRNCCRYPLTIDFEEFNWDFVITPRKYEAY</sequence>
<comment type="similarity">
    <text evidence="2">Belongs to the TGF-beta family.</text>
</comment>
<gene>
    <name evidence="5" type="ORF">g.45105</name>
</gene>
<keyword evidence="3" id="KW-0964">Secreted</keyword>
<dbReference type="InterPro" id="IPR029034">
    <property type="entry name" value="Cystine-knot_cytokine"/>
</dbReference>
<dbReference type="InterPro" id="IPR015615">
    <property type="entry name" value="TGF-beta-rel"/>
</dbReference>
<feature type="non-terminal residue" evidence="5">
    <location>
        <position position="1"/>
    </location>
</feature>
<comment type="subcellular location">
    <subcellularLocation>
        <location evidence="1">Secreted</location>
    </subcellularLocation>
</comment>
<dbReference type="InterPro" id="IPR001839">
    <property type="entry name" value="TGF-b_C"/>
</dbReference>
<name>A0A1B6GF27_9HEMI</name>
<dbReference type="GO" id="GO:0005125">
    <property type="term" value="F:cytokine activity"/>
    <property type="evidence" value="ECO:0007669"/>
    <property type="project" value="TreeGrafter"/>
</dbReference>
<proteinExistence type="inferred from homology"/>
<organism evidence="5">
    <name type="scientific">Cuerna arida</name>
    <dbReference type="NCBI Taxonomy" id="1464854"/>
    <lineage>
        <taxon>Eukaryota</taxon>
        <taxon>Metazoa</taxon>
        <taxon>Ecdysozoa</taxon>
        <taxon>Arthropoda</taxon>
        <taxon>Hexapoda</taxon>
        <taxon>Insecta</taxon>
        <taxon>Pterygota</taxon>
        <taxon>Neoptera</taxon>
        <taxon>Paraneoptera</taxon>
        <taxon>Hemiptera</taxon>
        <taxon>Auchenorrhyncha</taxon>
        <taxon>Membracoidea</taxon>
        <taxon>Cicadellidae</taxon>
        <taxon>Cicadellinae</taxon>
        <taxon>Proconiini</taxon>
        <taxon>Cuerna</taxon>
    </lineage>
</organism>
<dbReference type="AlphaFoldDB" id="A0A1B6GF27"/>
<protein>
    <recommendedName>
        <fullName evidence="4">TGF-beta family profile domain-containing protein</fullName>
    </recommendedName>
</protein>
<feature type="domain" description="TGF-beta family profile" evidence="4">
    <location>
        <begin position="213"/>
        <end position="257"/>
    </location>
</feature>
<evidence type="ECO:0000256" key="1">
    <source>
        <dbReference type="ARBA" id="ARBA00004613"/>
    </source>
</evidence>
<dbReference type="PANTHER" id="PTHR11848">
    <property type="entry name" value="TGF-BETA FAMILY"/>
    <property type="match status" value="1"/>
</dbReference>
<dbReference type="PROSITE" id="PS51362">
    <property type="entry name" value="TGF_BETA_2"/>
    <property type="match status" value="1"/>
</dbReference>